<dbReference type="InterPro" id="IPR036640">
    <property type="entry name" value="ABC1_TM_sf"/>
</dbReference>
<organism evidence="12 13">
    <name type="scientific">Desulfosporosinus orientis (strain ATCC 19365 / DSM 765 / NCIMB 8382 / VKM B-1628 / Singapore I)</name>
    <name type="common">Desulfotomaculum orientis</name>
    <dbReference type="NCBI Taxonomy" id="768706"/>
    <lineage>
        <taxon>Bacteria</taxon>
        <taxon>Bacillati</taxon>
        <taxon>Bacillota</taxon>
        <taxon>Clostridia</taxon>
        <taxon>Eubacteriales</taxon>
        <taxon>Desulfitobacteriaceae</taxon>
        <taxon>Desulfosporosinus</taxon>
    </lineage>
</organism>
<dbReference type="Pfam" id="PF00005">
    <property type="entry name" value="ABC_tran"/>
    <property type="match status" value="1"/>
</dbReference>
<dbReference type="SUPFAM" id="SSF52540">
    <property type="entry name" value="P-loop containing nucleoside triphosphate hydrolases"/>
    <property type="match status" value="1"/>
</dbReference>
<dbReference type="InterPro" id="IPR027417">
    <property type="entry name" value="P-loop_NTPase"/>
</dbReference>
<sequence>MAENKNFDNMPNLGKMGGGGPRRFAPIAKPKNTKATLFRLLNVFLLWRRSFLVAVALTILSSTVSLLTPWLLGKAINTFNTTTNSVDTPLLKLIILALVSCYLVSWVIDTFNGVLMAKVTQELIKHIRNESFAKLQRIPLNFYDRRSHGDTMSRITNDVDNISTTISQTTTQLIASIFTITGSCVMMLILSPALTLVAMVSIPLFLVLTKTIARRSREYFLGQQQKLGDLNGVIEENIVSLKMVKAFNQQQTVLADFNRLNRELCSYSTKAQIWSGLMMPFMNVINNLSFTFIACAGGILSVRGVITVGVVVSFLTYSKQFGQPLNSIAGMFNNIQSALAGAERVFEIMDEEEEAPDKESVKESFNPKGEVEFRNVSFSYNPGSPVLNNICFKVRPGEVIALVGETGAGKTTIVNLLTRFYELDQGKILIDNTDITEISRASLRNCFSVVLQDTCLFTGTIYENIRYSNPDASKKEVREAAKLAHADDFISRLPKGYDTIVTGSTDNLSQGQRQLLAIARAILCNAPILILDEATSSVDTKTEKEIQHALLTLMNNRTSFLIAHRLSTIRDADKIMVIGRGEILESGTHSELMKNKSTYFEMVTSQMGSTSFGVGCEIGIEQAQTTYK</sequence>
<keyword evidence="7 9" id="KW-1133">Transmembrane helix</keyword>
<dbReference type="AlphaFoldDB" id="G7W7W0"/>
<dbReference type="InterPro" id="IPR003439">
    <property type="entry name" value="ABC_transporter-like_ATP-bd"/>
</dbReference>
<dbReference type="eggNOG" id="COG1132">
    <property type="taxonomic scope" value="Bacteria"/>
</dbReference>
<dbReference type="SUPFAM" id="SSF90123">
    <property type="entry name" value="ABC transporter transmembrane region"/>
    <property type="match status" value="1"/>
</dbReference>
<dbReference type="InterPro" id="IPR003593">
    <property type="entry name" value="AAA+_ATPase"/>
</dbReference>
<dbReference type="GO" id="GO:0015421">
    <property type="term" value="F:ABC-type oligopeptide transporter activity"/>
    <property type="evidence" value="ECO:0007669"/>
    <property type="project" value="TreeGrafter"/>
</dbReference>
<dbReference type="SMART" id="SM00382">
    <property type="entry name" value="AAA"/>
    <property type="match status" value="1"/>
</dbReference>
<evidence type="ECO:0000256" key="9">
    <source>
        <dbReference type="SAM" id="Phobius"/>
    </source>
</evidence>
<evidence type="ECO:0000256" key="5">
    <source>
        <dbReference type="ARBA" id="ARBA00022741"/>
    </source>
</evidence>
<dbReference type="InterPro" id="IPR011527">
    <property type="entry name" value="ABC1_TM_dom"/>
</dbReference>
<dbReference type="PANTHER" id="PTHR43394:SF1">
    <property type="entry name" value="ATP-BINDING CASSETTE SUB-FAMILY B MEMBER 10, MITOCHONDRIAL"/>
    <property type="match status" value="1"/>
</dbReference>
<protein>
    <submittedName>
        <fullName evidence="12">ABC-type multidrug transport system, ATPase and permease component</fullName>
    </submittedName>
</protein>
<dbReference type="GO" id="GO:0005886">
    <property type="term" value="C:plasma membrane"/>
    <property type="evidence" value="ECO:0007669"/>
    <property type="project" value="UniProtKB-SubCell"/>
</dbReference>
<feature type="transmembrane region" description="Helical" evidence="9">
    <location>
        <begin position="196"/>
        <end position="213"/>
    </location>
</feature>
<evidence type="ECO:0000256" key="2">
    <source>
        <dbReference type="ARBA" id="ARBA00022448"/>
    </source>
</evidence>
<dbReference type="GO" id="GO:0005524">
    <property type="term" value="F:ATP binding"/>
    <property type="evidence" value="ECO:0007669"/>
    <property type="project" value="UniProtKB-KW"/>
</dbReference>
<evidence type="ECO:0000313" key="12">
    <source>
        <dbReference type="EMBL" id="AET66386.1"/>
    </source>
</evidence>
<keyword evidence="6" id="KW-0067">ATP-binding</keyword>
<dbReference type="STRING" id="768706.Desor_0697"/>
<evidence type="ECO:0000256" key="4">
    <source>
        <dbReference type="ARBA" id="ARBA00022692"/>
    </source>
</evidence>
<reference evidence="13" key="1">
    <citation type="submission" date="2011-11" db="EMBL/GenBank/DDBJ databases">
        <title>Complete sequence of Desulfosporosinus orientis DSM 765.</title>
        <authorList>
            <person name="Lucas S."/>
            <person name="Han J."/>
            <person name="Lapidus A."/>
            <person name="Cheng J.-F."/>
            <person name="Goodwin L."/>
            <person name="Pitluck S."/>
            <person name="Peters L."/>
            <person name="Ovchinnikova G."/>
            <person name="Teshima H."/>
            <person name="Detter J.C."/>
            <person name="Han C."/>
            <person name="Tapia R."/>
            <person name="Land M."/>
            <person name="Hauser L."/>
            <person name="Kyrpides N."/>
            <person name="Ivanova N."/>
            <person name="Pagani I."/>
            <person name="Pester M."/>
            <person name="Spring S."/>
            <person name="Ollivier B."/>
            <person name="Rattei T."/>
            <person name="Klenk H.-P."/>
            <person name="Wagner M."/>
            <person name="Loy A."/>
            <person name="Woyke T."/>
        </authorList>
    </citation>
    <scope>NUCLEOTIDE SEQUENCE [LARGE SCALE GENOMIC DNA]</scope>
    <source>
        <strain evidence="13">ATCC 19365 / DSM 765 / NCIMB 8382 / VKM B-1628</strain>
    </source>
</reference>
<feature type="domain" description="ABC transporter" evidence="10">
    <location>
        <begin position="371"/>
        <end position="605"/>
    </location>
</feature>
<feature type="transmembrane region" description="Helical" evidence="9">
    <location>
        <begin position="173"/>
        <end position="190"/>
    </location>
</feature>
<keyword evidence="2" id="KW-0813">Transport</keyword>
<feature type="domain" description="ABC transmembrane type-1" evidence="11">
    <location>
        <begin position="52"/>
        <end position="337"/>
    </location>
</feature>
<dbReference type="PATRIC" id="fig|768706.3.peg.665"/>
<dbReference type="PROSITE" id="PS50929">
    <property type="entry name" value="ABC_TM1F"/>
    <property type="match status" value="1"/>
</dbReference>
<feature type="transmembrane region" description="Helical" evidence="9">
    <location>
        <begin position="51"/>
        <end position="73"/>
    </location>
</feature>
<evidence type="ECO:0000313" key="13">
    <source>
        <dbReference type="Proteomes" id="UP000006346"/>
    </source>
</evidence>
<dbReference type="PANTHER" id="PTHR43394">
    <property type="entry name" value="ATP-DEPENDENT PERMEASE MDL1, MITOCHONDRIAL"/>
    <property type="match status" value="1"/>
</dbReference>
<dbReference type="EMBL" id="CP003108">
    <property type="protein sequence ID" value="AET66386.1"/>
    <property type="molecule type" value="Genomic_DNA"/>
</dbReference>
<dbReference type="InterPro" id="IPR039421">
    <property type="entry name" value="Type_1_exporter"/>
</dbReference>
<keyword evidence="13" id="KW-1185">Reference proteome</keyword>
<reference evidence="12 13" key="2">
    <citation type="journal article" date="2012" name="J. Bacteriol.">
        <title>Complete genome sequences of Desulfosporosinus orientis DSM765T, Desulfosporosinus youngiae DSM17734T, Desulfosporosinus meridiei DSM13257T, and Desulfosporosinus acidiphilus DSM22704T.</title>
        <authorList>
            <person name="Pester M."/>
            <person name="Brambilla E."/>
            <person name="Alazard D."/>
            <person name="Rattei T."/>
            <person name="Weinmaier T."/>
            <person name="Han J."/>
            <person name="Lucas S."/>
            <person name="Lapidus A."/>
            <person name="Cheng J.F."/>
            <person name="Goodwin L."/>
            <person name="Pitluck S."/>
            <person name="Peters L."/>
            <person name="Ovchinnikova G."/>
            <person name="Teshima H."/>
            <person name="Detter J.C."/>
            <person name="Han C.S."/>
            <person name="Tapia R."/>
            <person name="Land M.L."/>
            <person name="Hauser L."/>
            <person name="Kyrpides N.C."/>
            <person name="Ivanova N.N."/>
            <person name="Pagani I."/>
            <person name="Huntmann M."/>
            <person name="Wei C.L."/>
            <person name="Davenport K.W."/>
            <person name="Daligault H."/>
            <person name="Chain P.S."/>
            <person name="Chen A."/>
            <person name="Mavromatis K."/>
            <person name="Markowitz V."/>
            <person name="Szeto E."/>
            <person name="Mikhailova N."/>
            <person name="Pati A."/>
            <person name="Wagner M."/>
            <person name="Woyke T."/>
            <person name="Ollivier B."/>
            <person name="Klenk H.P."/>
            <person name="Spring S."/>
            <person name="Loy A."/>
        </authorList>
    </citation>
    <scope>NUCLEOTIDE SEQUENCE [LARGE SCALE GENOMIC DNA]</scope>
    <source>
        <strain evidence="13">ATCC 19365 / DSM 765 / NCIMB 8382 / VKM B-1628</strain>
    </source>
</reference>
<dbReference type="FunFam" id="1.20.1560.10:FF:000011">
    <property type="entry name" value="Multidrug ABC transporter ATP-binding protein"/>
    <property type="match status" value="1"/>
</dbReference>
<feature type="transmembrane region" description="Helical" evidence="9">
    <location>
        <begin position="93"/>
        <end position="115"/>
    </location>
</feature>
<keyword evidence="5" id="KW-0547">Nucleotide-binding</keyword>
<keyword evidence="4 9" id="KW-0812">Transmembrane</keyword>
<name>G7W7W0_DESOD</name>
<dbReference type="CDD" id="cd03254">
    <property type="entry name" value="ABCC_Glucan_exporter_like"/>
    <property type="match status" value="1"/>
</dbReference>
<dbReference type="CDD" id="cd18547">
    <property type="entry name" value="ABC_6TM_Tm288_like"/>
    <property type="match status" value="1"/>
</dbReference>
<dbReference type="HOGENOM" id="CLU_000604_84_3_9"/>
<dbReference type="PROSITE" id="PS00211">
    <property type="entry name" value="ABC_TRANSPORTER_1"/>
    <property type="match status" value="1"/>
</dbReference>
<dbReference type="InterPro" id="IPR017871">
    <property type="entry name" value="ABC_transporter-like_CS"/>
</dbReference>
<proteinExistence type="predicted"/>
<evidence type="ECO:0000256" key="7">
    <source>
        <dbReference type="ARBA" id="ARBA00022989"/>
    </source>
</evidence>
<dbReference type="Gene3D" id="3.40.50.300">
    <property type="entry name" value="P-loop containing nucleotide triphosphate hydrolases"/>
    <property type="match status" value="1"/>
</dbReference>
<dbReference type="PROSITE" id="PS50893">
    <property type="entry name" value="ABC_TRANSPORTER_2"/>
    <property type="match status" value="1"/>
</dbReference>
<feature type="transmembrane region" description="Helical" evidence="9">
    <location>
        <begin position="288"/>
        <end position="317"/>
    </location>
</feature>
<dbReference type="Proteomes" id="UP000006346">
    <property type="component" value="Chromosome"/>
</dbReference>
<evidence type="ECO:0000256" key="6">
    <source>
        <dbReference type="ARBA" id="ARBA00022840"/>
    </source>
</evidence>
<dbReference type="Pfam" id="PF00664">
    <property type="entry name" value="ABC_membrane"/>
    <property type="match status" value="1"/>
</dbReference>
<evidence type="ECO:0000259" key="11">
    <source>
        <dbReference type="PROSITE" id="PS50929"/>
    </source>
</evidence>
<dbReference type="KEGG" id="dor:Desor_0697"/>
<dbReference type="Gene3D" id="1.20.1560.10">
    <property type="entry name" value="ABC transporter type 1, transmembrane domain"/>
    <property type="match status" value="1"/>
</dbReference>
<evidence type="ECO:0000256" key="3">
    <source>
        <dbReference type="ARBA" id="ARBA00022475"/>
    </source>
</evidence>
<evidence type="ECO:0000259" key="10">
    <source>
        <dbReference type="PROSITE" id="PS50893"/>
    </source>
</evidence>
<gene>
    <name evidence="12" type="ordered locus">Desor_0697</name>
</gene>
<comment type="subcellular location">
    <subcellularLocation>
        <location evidence="1">Cell membrane</location>
        <topology evidence="1">Multi-pass membrane protein</topology>
    </subcellularLocation>
</comment>
<dbReference type="RefSeq" id="WP_014183211.1">
    <property type="nucleotide sequence ID" value="NC_016584.1"/>
</dbReference>
<dbReference type="OrthoDB" id="9771903at2"/>
<accession>G7W7W0</accession>
<keyword evidence="8 9" id="KW-0472">Membrane</keyword>
<evidence type="ECO:0000256" key="8">
    <source>
        <dbReference type="ARBA" id="ARBA00023136"/>
    </source>
</evidence>
<dbReference type="FunFam" id="3.40.50.300:FF:000287">
    <property type="entry name" value="Multidrug ABC transporter ATP-binding protein"/>
    <property type="match status" value="1"/>
</dbReference>
<keyword evidence="3" id="KW-1003">Cell membrane</keyword>
<evidence type="ECO:0000256" key="1">
    <source>
        <dbReference type="ARBA" id="ARBA00004651"/>
    </source>
</evidence>
<dbReference type="GO" id="GO:0016887">
    <property type="term" value="F:ATP hydrolysis activity"/>
    <property type="evidence" value="ECO:0007669"/>
    <property type="project" value="InterPro"/>
</dbReference>